<evidence type="ECO:0000313" key="3">
    <source>
        <dbReference type="WBParaSite" id="ACRNAN_Path_1272.g4975.t1"/>
    </source>
</evidence>
<protein>
    <submittedName>
        <fullName evidence="3">Uncharacterized protein</fullName>
    </submittedName>
</protein>
<dbReference type="WBParaSite" id="ACRNAN_Path_1272.g4975.t1">
    <property type="protein sequence ID" value="ACRNAN_Path_1272.g4975.t1"/>
    <property type="gene ID" value="ACRNAN_Path_1272.g4975"/>
</dbReference>
<name>A0A914BYA0_9BILA</name>
<dbReference type="Proteomes" id="UP000887540">
    <property type="component" value="Unplaced"/>
</dbReference>
<dbReference type="AlphaFoldDB" id="A0A914BYA0"/>
<accession>A0A914BYA0</accession>
<reference evidence="3" key="1">
    <citation type="submission" date="2022-11" db="UniProtKB">
        <authorList>
            <consortium name="WormBaseParasite"/>
        </authorList>
    </citation>
    <scope>IDENTIFICATION</scope>
</reference>
<sequence length="162" mass="19178">MNWRNDSRIKKLLEKSTLETLLKVYFQRVHGKEEVQQMENVLKNALEKYSKKELIYEKLYDENNEIEAEPLMNECLDALCDEPLNRAKDHTPQTLLMLVQLFIRIGDYRLACEIIWCSAAISIQDFIRLRGLKVLLHSHDSKRLFVQSLSHEEIRKNFTALE</sequence>
<organism evidence="2 3">
    <name type="scientific">Acrobeloides nanus</name>
    <dbReference type="NCBI Taxonomy" id="290746"/>
    <lineage>
        <taxon>Eukaryota</taxon>
        <taxon>Metazoa</taxon>
        <taxon>Ecdysozoa</taxon>
        <taxon>Nematoda</taxon>
        <taxon>Chromadorea</taxon>
        <taxon>Rhabditida</taxon>
        <taxon>Tylenchina</taxon>
        <taxon>Cephalobomorpha</taxon>
        <taxon>Cephaloboidea</taxon>
        <taxon>Cephalobidae</taxon>
        <taxon>Acrobeloides</taxon>
    </lineage>
</organism>
<proteinExistence type="predicted"/>
<feature type="coiled-coil region" evidence="1">
    <location>
        <begin position="28"/>
        <end position="69"/>
    </location>
</feature>
<keyword evidence="1" id="KW-0175">Coiled coil</keyword>
<keyword evidence="2" id="KW-1185">Reference proteome</keyword>
<evidence type="ECO:0000313" key="2">
    <source>
        <dbReference type="Proteomes" id="UP000887540"/>
    </source>
</evidence>
<evidence type="ECO:0000256" key="1">
    <source>
        <dbReference type="SAM" id="Coils"/>
    </source>
</evidence>